<feature type="domain" description="Nudix hydrolase" evidence="4">
    <location>
        <begin position="42"/>
        <end position="175"/>
    </location>
</feature>
<name>A0A9D2ZTC3_9BACT</name>
<dbReference type="CDD" id="cd04681">
    <property type="entry name" value="NUDIX_Hydrolase"/>
    <property type="match status" value="1"/>
</dbReference>
<dbReference type="SUPFAM" id="SSF55811">
    <property type="entry name" value="Nudix"/>
    <property type="match status" value="1"/>
</dbReference>
<dbReference type="InterPro" id="IPR020476">
    <property type="entry name" value="Nudix_hydrolase"/>
</dbReference>
<evidence type="ECO:0000256" key="3">
    <source>
        <dbReference type="ARBA" id="ARBA00022842"/>
    </source>
</evidence>
<comment type="caution">
    <text evidence="5">The sequence shown here is derived from an EMBL/GenBank/DDBJ whole genome shotgun (WGS) entry which is preliminary data.</text>
</comment>
<reference evidence="5" key="1">
    <citation type="journal article" date="2021" name="PeerJ">
        <title>Extensive microbial diversity within the chicken gut microbiome revealed by metagenomics and culture.</title>
        <authorList>
            <person name="Gilroy R."/>
            <person name="Ravi A."/>
            <person name="Getino M."/>
            <person name="Pursley I."/>
            <person name="Horton D.L."/>
            <person name="Alikhan N.F."/>
            <person name="Baker D."/>
            <person name="Gharbi K."/>
            <person name="Hall N."/>
            <person name="Watson M."/>
            <person name="Adriaenssens E.M."/>
            <person name="Foster-Nyarko E."/>
            <person name="Jarju S."/>
            <person name="Secka A."/>
            <person name="Antonio M."/>
            <person name="Oren A."/>
            <person name="Chaudhuri R.R."/>
            <person name="La Ragione R."/>
            <person name="Hildebrand F."/>
            <person name="Pallen M.J."/>
        </authorList>
    </citation>
    <scope>NUCLEOTIDE SEQUENCE</scope>
    <source>
        <strain evidence="5">MalCec1-1739</strain>
    </source>
</reference>
<evidence type="ECO:0000259" key="4">
    <source>
        <dbReference type="PROSITE" id="PS51462"/>
    </source>
</evidence>
<organism evidence="5 6">
    <name type="scientific">Candidatus Avibacteroides avistercoris</name>
    <dbReference type="NCBI Taxonomy" id="2840690"/>
    <lineage>
        <taxon>Bacteria</taxon>
        <taxon>Pseudomonadati</taxon>
        <taxon>Bacteroidota</taxon>
        <taxon>Bacteroidia</taxon>
        <taxon>Bacteroidales</taxon>
        <taxon>Bacteroidaceae</taxon>
        <taxon>Bacteroidaceae incertae sedis</taxon>
        <taxon>Candidatus Avibacteroides</taxon>
    </lineage>
</organism>
<dbReference type="EMBL" id="DWUP01000006">
    <property type="protein sequence ID" value="HJD52145.1"/>
    <property type="molecule type" value="Genomic_DNA"/>
</dbReference>
<evidence type="ECO:0000313" key="5">
    <source>
        <dbReference type="EMBL" id="HJD52145.1"/>
    </source>
</evidence>
<comment type="cofactor">
    <cofactor evidence="1">
        <name>Mg(2+)</name>
        <dbReference type="ChEBI" id="CHEBI:18420"/>
    </cofactor>
</comment>
<dbReference type="Gene3D" id="3.90.79.10">
    <property type="entry name" value="Nucleoside Triphosphate Pyrophosphohydrolase"/>
    <property type="match status" value="1"/>
</dbReference>
<dbReference type="PROSITE" id="PS51462">
    <property type="entry name" value="NUDIX"/>
    <property type="match status" value="1"/>
</dbReference>
<proteinExistence type="predicted"/>
<dbReference type="GO" id="GO:0016787">
    <property type="term" value="F:hydrolase activity"/>
    <property type="evidence" value="ECO:0007669"/>
    <property type="project" value="UniProtKB-KW"/>
</dbReference>
<dbReference type="InterPro" id="IPR015797">
    <property type="entry name" value="NUDIX_hydrolase-like_dom_sf"/>
</dbReference>
<dbReference type="PANTHER" id="PTHR43222:SF2">
    <property type="entry name" value="NUDIX HYDROLASE 23, CHLOROPLASTIC"/>
    <property type="match status" value="1"/>
</dbReference>
<keyword evidence="2" id="KW-0378">Hydrolase</keyword>
<gene>
    <name evidence="5" type="ORF">IAA93_00235</name>
</gene>
<sequence length="181" mass="19569">MNDDNVCGHPLRQFTHCPECGGDFVDNDWKSRRCTACGFVYYYNPAAATVALVTDGCGRLLVTTRACDPARGTLDLPGGFVDMGETAEEGVAREVMEETSLRVSGSRYLFSLPNRYLYSGLVVSTLDMFFACRVDDLSPLAAHDDAAAARFVPLGSIDPADFGLESIRRGVQLVIAGGMLQ</sequence>
<accession>A0A9D2ZTC3</accession>
<evidence type="ECO:0000313" key="6">
    <source>
        <dbReference type="Proteomes" id="UP000787625"/>
    </source>
</evidence>
<dbReference type="Pfam" id="PF00293">
    <property type="entry name" value="NUDIX"/>
    <property type="match status" value="1"/>
</dbReference>
<keyword evidence="3" id="KW-0460">Magnesium</keyword>
<dbReference type="PANTHER" id="PTHR43222">
    <property type="entry name" value="NUDIX HYDROLASE 23"/>
    <property type="match status" value="1"/>
</dbReference>
<dbReference type="Proteomes" id="UP000787625">
    <property type="component" value="Unassembled WGS sequence"/>
</dbReference>
<reference evidence="5" key="2">
    <citation type="submission" date="2021-04" db="EMBL/GenBank/DDBJ databases">
        <authorList>
            <person name="Gilroy R."/>
        </authorList>
    </citation>
    <scope>NUCLEOTIDE SEQUENCE</scope>
    <source>
        <strain evidence="5">MalCec1-1739</strain>
    </source>
</reference>
<dbReference type="PRINTS" id="PR00502">
    <property type="entry name" value="NUDIXFAMILY"/>
</dbReference>
<evidence type="ECO:0000256" key="1">
    <source>
        <dbReference type="ARBA" id="ARBA00001946"/>
    </source>
</evidence>
<evidence type="ECO:0000256" key="2">
    <source>
        <dbReference type="ARBA" id="ARBA00022801"/>
    </source>
</evidence>
<dbReference type="AlphaFoldDB" id="A0A9D2ZTC3"/>
<dbReference type="InterPro" id="IPR000086">
    <property type="entry name" value="NUDIX_hydrolase_dom"/>
</dbReference>
<protein>
    <submittedName>
        <fullName evidence="5">NUDIX domain-containing protein</fullName>
    </submittedName>
</protein>